<sequence length="1031" mass="121053">HDFFQILKVRQWINEIDDEILLKTIHESVFVFEELIELFRWLSSNEIREKNFIKKILMKIRFRQTMKSEMISLENIQYFDQFNLPFLPLPNNVLPSYFVSFISREDLQRRLDLIEIPMRKLIEFYLNEKQRKFLLEENSSKILLHFISKHFHEFNPNEINQIATILSSIPCICTTKGMKCPKESYIPSENLSSNLPIIQLNILQISKETTSHSVSLHFLKSIGCRTIHIPTTNEQFDQTNPSFIHNLMEQRKNLSENDVKALKTSHCLIGLTSDESNNEMKRKYVPCELYFPSVGNRLQWKTLPILEYSPDLVYRSTEYLFLKELGVREEPDLTELLSHIQQEYRQLTNDFHLTNSLKFFIENFQLSYSKIWTNTKITIAFLPSISPLQQSSKVFLSTPENVFKEFGPLCPSIVPEVLQYFSRYFDIGLIGVKLRPTISLAFHILMDKRNELLNEQTASSYFSYFNKLDGLNKQFIENISKKAFIPLLNNYFKVNEVFLRPRSLKTDENQSEEMITHGLIDYVDYGEESNSFLTSIGVTFYPSAENLANLLIDRQKSYFQEINSDIIQGKLRFYTNCLKQLAVVCHVAQEFHRDPLKSRLRNQCWCLGYQDVDKSDGKKEKIFRIVKPNEIYLDDDHQCAIDLRPLCAPDEPELTKLYELFGAKWISESVQRNLIHRGKVFVTDRSKTLEDLIAFRLDMLFVNNRGERIENLDEKRIELLRNHFNVYESEGIQCQLTFQNKTISLNSSECSSCALEYEKQHVYLFIQKDLLHLDYIDISSELTRFVYKKPIDSLVHSISDKLSSPLETLKRRGIPVDRLLKIRQQQQSIQISLPIAPIKREVNQQKSVEEKLSQIQKQSESSEEHQQQQQTNRRQSQQEFLPQQTTRGFLQNLKSYLNPNAIPSPTNSSNENLSSEIERNRIKHFGECKTDDENDIQRMIQSSRSYSENTFNQVEHSRNEINNSCEFIPSSNMIRFSKLFSGIPLYFDQNIQLTQLMIEQSRYFAFLLSSLVKKVFAIPIETVHLFRDIES</sequence>
<feature type="non-terminal residue" evidence="2">
    <location>
        <position position="1"/>
    </location>
</feature>
<dbReference type="Pfam" id="PF12449">
    <property type="entry name" value="DUF3684"/>
    <property type="match status" value="1"/>
</dbReference>
<feature type="region of interest" description="Disordered" evidence="1">
    <location>
        <begin position="849"/>
        <end position="881"/>
    </location>
</feature>
<dbReference type="EMBL" id="CAJNOR010010760">
    <property type="protein sequence ID" value="CAF1656449.1"/>
    <property type="molecule type" value="Genomic_DNA"/>
</dbReference>
<evidence type="ECO:0000313" key="3">
    <source>
        <dbReference type="Proteomes" id="UP000663828"/>
    </source>
</evidence>
<keyword evidence="3" id="KW-1185">Reference proteome</keyword>
<feature type="compositionally biased region" description="Low complexity" evidence="1">
    <location>
        <begin position="867"/>
        <end position="879"/>
    </location>
</feature>
<comment type="caution">
    <text evidence="2">The sequence shown here is derived from an EMBL/GenBank/DDBJ whole genome shotgun (WGS) entry which is preliminary data.</text>
</comment>
<feature type="non-terminal residue" evidence="2">
    <location>
        <position position="1031"/>
    </location>
</feature>
<dbReference type="Proteomes" id="UP000663828">
    <property type="component" value="Unassembled WGS sequence"/>
</dbReference>
<dbReference type="PANTHER" id="PTHR47839:SF1">
    <property type="entry name" value="DOMAIN PROTEIN, PUTATIVE (AFU_ORTHOLOGUE AFUA_6G04830)-RELATED"/>
    <property type="match status" value="1"/>
</dbReference>
<organism evidence="2 3">
    <name type="scientific">Adineta ricciae</name>
    <name type="common">Rotifer</name>
    <dbReference type="NCBI Taxonomy" id="249248"/>
    <lineage>
        <taxon>Eukaryota</taxon>
        <taxon>Metazoa</taxon>
        <taxon>Spiralia</taxon>
        <taxon>Gnathifera</taxon>
        <taxon>Rotifera</taxon>
        <taxon>Eurotatoria</taxon>
        <taxon>Bdelloidea</taxon>
        <taxon>Adinetida</taxon>
        <taxon>Adinetidae</taxon>
        <taxon>Adineta</taxon>
    </lineage>
</organism>
<accession>A0A816F8L1</accession>
<dbReference type="InterPro" id="IPR022155">
    <property type="entry name" value="DUF3684"/>
</dbReference>
<evidence type="ECO:0000256" key="1">
    <source>
        <dbReference type="SAM" id="MobiDB-lite"/>
    </source>
</evidence>
<reference evidence="2" key="1">
    <citation type="submission" date="2021-02" db="EMBL/GenBank/DDBJ databases">
        <authorList>
            <person name="Nowell W R."/>
        </authorList>
    </citation>
    <scope>NUCLEOTIDE SEQUENCE</scope>
</reference>
<evidence type="ECO:0000313" key="2">
    <source>
        <dbReference type="EMBL" id="CAF1656449.1"/>
    </source>
</evidence>
<gene>
    <name evidence="2" type="ORF">XAT740_LOCUS56006</name>
</gene>
<name>A0A816F8L1_ADIRI</name>
<dbReference type="AlphaFoldDB" id="A0A816F8L1"/>
<protein>
    <submittedName>
        <fullName evidence="2">Uncharacterized protein</fullName>
    </submittedName>
</protein>
<dbReference type="PANTHER" id="PTHR47839">
    <property type="entry name" value="DOMAIN PROTEIN, PUTATIVE (AFU_ORTHOLOGUE AFUA_6G04830)-RELATED"/>
    <property type="match status" value="1"/>
</dbReference>
<proteinExistence type="predicted"/>